<keyword evidence="8" id="KW-1185">Reference proteome</keyword>
<dbReference type="Pfam" id="PF00126">
    <property type="entry name" value="HTH_1"/>
    <property type="match status" value="1"/>
</dbReference>
<reference evidence="7 8" key="1">
    <citation type="submission" date="2019-03" db="EMBL/GenBank/DDBJ databases">
        <title>Genomics of glacier-inhabiting Cryobacterium strains.</title>
        <authorList>
            <person name="Liu Q."/>
            <person name="Xin Y.-H."/>
        </authorList>
    </citation>
    <scope>NUCLEOTIDE SEQUENCE [LARGE SCALE GENOMIC DNA]</scope>
    <source>
        <strain evidence="7 8">TMT4-23</strain>
    </source>
</reference>
<dbReference type="InterPro" id="IPR000847">
    <property type="entry name" value="LysR_HTH_N"/>
</dbReference>
<organism evidence="7 8">
    <name type="scientific">Cryobacterium breve</name>
    <dbReference type="NCBI Taxonomy" id="1259258"/>
    <lineage>
        <taxon>Bacteria</taxon>
        <taxon>Bacillati</taxon>
        <taxon>Actinomycetota</taxon>
        <taxon>Actinomycetes</taxon>
        <taxon>Micrococcales</taxon>
        <taxon>Microbacteriaceae</taxon>
        <taxon>Cryobacterium</taxon>
    </lineage>
</organism>
<accession>A0ABY2J6K1</accession>
<feature type="region of interest" description="Disordered" evidence="5">
    <location>
        <begin position="88"/>
        <end position="129"/>
    </location>
</feature>
<evidence type="ECO:0000313" key="8">
    <source>
        <dbReference type="Proteomes" id="UP000298355"/>
    </source>
</evidence>
<comment type="caution">
    <text evidence="7">The sequence shown here is derived from an EMBL/GenBank/DDBJ whole genome shotgun (WGS) entry which is preliminary data.</text>
</comment>
<dbReference type="PROSITE" id="PS50931">
    <property type="entry name" value="HTH_LYSR"/>
    <property type="match status" value="1"/>
</dbReference>
<evidence type="ECO:0000256" key="3">
    <source>
        <dbReference type="ARBA" id="ARBA00023125"/>
    </source>
</evidence>
<keyword evidence="3" id="KW-0238">DNA-binding</keyword>
<dbReference type="Proteomes" id="UP000298355">
    <property type="component" value="Unassembled WGS sequence"/>
</dbReference>
<proteinExistence type="inferred from homology"/>
<dbReference type="Gene3D" id="1.10.10.10">
    <property type="entry name" value="Winged helix-like DNA-binding domain superfamily/Winged helix DNA-binding domain"/>
    <property type="match status" value="1"/>
</dbReference>
<dbReference type="InterPro" id="IPR036388">
    <property type="entry name" value="WH-like_DNA-bd_sf"/>
</dbReference>
<dbReference type="SUPFAM" id="SSF46785">
    <property type="entry name" value="Winged helix' DNA-binding domain"/>
    <property type="match status" value="1"/>
</dbReference>
<dbReference type="EMBL" id="SOGJ01000015">
    <property type="protein sequence ID" value="TFC99328.1"/>
    <property type="molecule type" value="Genomic_DNA"/>
</dbReference>
<dbReference type="PANTHER" id="PTHR30346">
    <property type="entry name" value="TRANSCRIPTIONAL DUAL REGULATOR HCAR-RELATED"/>
    <property type="match status" value="1"/>
</dbReference>
<dbReference type="InterPro" id="IPR036390">
    <property type="entry name" value="WH_DNA-bd_sf"/>
</dbReference>
<sequence>MSLPANHAGQKKGVPVDNTLLRHFIAVAEELHFPRAAMNLSISTPKLRSSIAKLEANLGVVLIDRTTETTRLTTAGTLFLTDARTELAASNEPWKPPLPAGGKAKAAKGKGRAPEVKGQPRPGKRRQGR</sequence>
<protein>
    <submittedName>
        <fullName evidence="7">LysR family transcriptional regulator</fullName>
    </submittedName>
</protein>
<keyword evidence="2" id="KW-0805">Transcription regulation</keyword>
<feature type="domain" description="HTH lysR-type" evidence="6">
    <location>
        <begin position="16"/>
        <end position="73"/>
    </location>
</feature>
<evidence type="ECO:0000256" key="5">
    <source>
        <dbReference type="SAM" id="MobiDB-lite"/>
    </source>
</evidence>
<dbReference type="PANTHER" id="PTHR30346:SF0">
    <property type="entry name" value="HCA OPERON TRANSCRIPTIONAL ACTIVATOR HCAR"/>
    <property type="match status" value="1"/>
</dbReference>
<evidence type="ECO:0000256" key="4">
    <source>
        <dbReference type="ARBA" id="ARBA00023163"/>
    </source>
</evidence>
<evidence type="ECO:0000259" key="6">
    <source>
        <dbReference type="PROSITE" id="PS50931"/>
    </source>
</evidence>
<comment type="similarity">
    <text evidence="1">Belongs to the LysR transcriptional regulatory family.</text>
</comment>
<evidence type="ECO:0000256" key="1">
    <source>
        <dbReference type="ARBA" id="ARBA00009437"/>
    </source>
</evidence>
<name>A0ABY2J6K1_9MICO</name>
<evidence type="ECO:0000256" key="2">
    <source>
        <dbReference type="ARBA" id="ARBA00023015"/>
    </source>
</evidence>
<gene>
    <name evidence="7" type="ORF">E3O65_06565</name>
</gene>
<evidence type="ECO:0000313" key="7">
    <source>
        <dbReference type="EMBL" id="TFC99328.1"/>
    </source>
</evidence>
<keyword evidence="4" id="KW-0804">Transcription</keyword>